<dbReference type="AlphaFoldDB" id="A0A9P7AEU3"/>
<gene>
    <name evidence="3" type="ORF">HD556DRAFT_1245795</name>
</gene>
<protein>
    <submittedName>
        <fullName evidence="3">Uncharacterized protein</fullName>
    </submittedName>
</protein>
<dbReference type="RefSeq" id="XP_041155287.1">
    <property type="nucleotide sequence ID" value="XM_041298560.1"/>
</dbReference>
<reference evidence="3" key="1">
    <citation type="journal article" date="2020" name="New Phytol.">
        <title>Comparative genomics reveals dynamic genome evolution in host specialist ectomycorrhizal fungi.</title>
        <authorList>
            <person name="Lofgren L.A."/>
            <person name="Nguyen N.H."/>
            <person name="Vilgalys R."/>
            <person name="Ruytinx J."/>
            <person name="Liao H.L."/>
            <person name="Branco S."/>
            <person name="Kuo A."/>
            <person name="LaButti K."/>
            <person name="Lipzen A."/>
            <person name="Andreopoulos W."/>
            <person name="Pangilinan J."/>
            <person name="Riley R."/>
            <person name="Hundley H."/>
            <person name="Na H."/>
            <person name="Barry K."/>
            <person name="Grigoriev I.V."/>
            <person name="Stajich J.E."/>
            <person name="Kennedy P.G."/>
        </authorList>
    </citation>
    <scope>NUCLEOTIDE SEQUENCE</scope>
    <source>
        <strain evidence="3">S12</strain>
    </source>
</reference>
<sequence length="63" mass="7388">MRYSYKEPPSTRKGPNPLLFLGLSLASFGVFYYIVKRRETAYPASKQPRQHDNPLIPPRHRDQ</sequence>
<evidence type="ECO:0000256" key="1">
    <source>
        <dbReference type="SAM" id="MobiDB-lite"/>
    </source>
</evidence>
<dbReference type="OrthoDB" id="2779451at2759"/>
<keyword evidence="4" id="KW-1185">Reference proteome</keyword>
<keyword evidence="2" id="KW-0812">Transmembrane</keyword>
<keyword evidence="2" id="KW-0472">Membrane</keyword>
<evidence type="ECO:0000313" key="3">
    <source>
        <dbReference type="EMBL" id="KAG1788001.1"/>
    </source>
</evidence>
<evidence type="ECO:0000256" key="2">
    <source>
        <dbReference type="SAM" id="Phobius"/>
    </source>
</evidence>
<comment type="caution">
    <text evidence="3">The sequence shown here is derived from an EMBL/GenBank/DDBJ whole genome shotgun (WGS) entry which is preliminary data.</text>
</comment>
<feature type="region of interest" description="Disordered" evidence="1">
    <location>
        <begin position="42"/>
        <end position="63"/>
    </location>
</feature>
<feature type="transmembrane region" description="Helical" evidence="2">
    <location>
        <begin position="18"/>
        <end position="35"/>
    </location>
</feature>
<organism evidence="3 4">
    <name type="scientific">Suillus plorans</name>
    <dbReference type="NCBI Taxonomy" id="116603"/>
    <lineage>
        <taxon>Eukaryota</taxon>
        <taxon>Fungi</taxon>
        <taxon>Dikarya</taxon>
        <taxon>Basidiomycota</taxon>
        <taxon>Agaricomycotina</taxon>
        <taxon>Agaricomycetes</taxon>
        <taxon>Agaricomycetidae</taxon>
        <taxon>Boletales</taxon>
        <taxon>Suillineae</taxon>
        <taxon>Suillaceae</taxon>
        <taxon>Suillus</taxon>
    </lineage>
</organism>
<evidence type="ECO:0000313" key="4">
    <source>
        <dbReference type="Proteomes" id="UP000719766"/>
    </source>
</evidence>
<dbReference type="Proteomes" id="UP000719766">
    <property type="component" value="Unassembled WGS sequence"/>
</dbReference>
<proteinExistence type="predicted"/>
<keyword evidence="2" id="KW-1133">Transmembrane helix</keyword>
<name>A0A9P7AEU3_9AGAM</name>
<accession>A0A9P7AEU3</accession>
<dbReference type="EMBL" id="JABBWE010000072">
    <property type="protein sequence ID" value="KAG1788001.1"/>
    <property type="molecule type" value="Genomic_DNA"/>
</dbReference>
<dbReference type="GeneID" id="64592324"/>